<evidence type="ECO:0000313" key="7">
    <source>
        <dbReference type="Proteomes" id="UP000198748"/>
    </source>
</evidence>
<keyword evidence="3" id="KW-0902">Two-component regulatory system</keyword>
<dbReference type="Pfam" id="PF07730">
    <property type="entry name" value="HisKA_3"/>
    <property type="match status" value="1"/>
</dbReference>
<dbReference type="InterPro" id="IPR011047">
    <property type="entry name" value="Quinoprotein_ADH-like_sf"/>
</dbReference>
<accession>A0A1G7Y0Z1</accession>
<evidence type="ECO:0000256" key="2">
    <source>
        <dbReference type="ARBA" id="ARBA00022777"/>
    </source>
</evidence>
<keyword evidence="4" id="KW-0812">Transmembrane</keyword>
<dbReference type="InterPro" id="IPR013783">
    <property type="entry name" value="Ig-like_fold"/>
</dbReference>
<dbReference type="Proteomes" id="UP000198748">
    <property type="component" value="Unassembled WGS sequence"/>
</dbReference>
<keyword evidence="1" id="KW-0808">Transferase</keyword>
<evidence type="ECO:0000259" key="5">
    <source>
        <dbReference type="Pfam" id="PF07730"/>
    </source>
</evidence>
<dbReference type="GO" id="GO:0046983">
    <property type="term" value="F:protein dimerization activity"/>
    <property type="evidence" value="ECO:0007669"/>
    <property type="project" value="InterPro"/>
</dbReference>
<evidence type="ECO:0000256" key="4">
    <source>
        <dbReference type="SAM" id="Phobius"/>
    </source>
</evidence>
<dbReference type="InterPro" id="IPR050482">
    <property type="entry name" value="Sensor_HK_TwoCompSys"/>
</dbReference>
<feature type="domain" description="Signal transduction histidine kinase subgroup 3 dimerisation and phosphoacceptor" evidence="5">
    <location>
        <begin position="817"/>
        <end position="878"/>
    </location>
</feature>
<dbReference type="SUPFAM" id="SSF50998">
    <property type="entry name" value="Quinoprotein alcohol dehydrogenase-like"/>
    <property type="match status" value="1"/>
</dbReference>
<keyword evidence="4" id="KW-0472">Membrane</keyword>
<dbReference type="CDD" id="cd16917">
    <property type="entry name" value="HATPase_UhpB-NarQ-NarX-like"/>
    <property type="match status" value="1"/>
</dbReference>
<dbReference type="Gene3D" id="1.20.5.1930">
    <property type="match status" value="1"/>
</dbReference>
<dbReference type="SUPFAM" id="SSF55874">
    <property type="entry name" value="ATPase domain of HSP90 chaperone/DNA topoisomerase II/histidine kinase"/>
    <property type="match status" value="1"/>
</dbReference>
<name>A0A1G7Y0Z1_9BACT</name>
<sequence>MKIFSVPGLASVLNVSGKAGNFCRKAIFSVLLGFSLFSYAHAVGPRLQITDISLPRQFKDRNIKQAVYDSKGLLWFFTNRDIYRFDGNNVIGLGPQFGIQPYTIKFIHCDDHDRLWIGTRQMLIRLDLKTWKHHSFQFPTAANDADNAGATGYVMQTRAGRVLVAAGWGKLYEVKADSLRQIFDLKDKINDGPRKGAVNWIHEQADGDLWLTTGYVARIVRLHPENNRYVLKEVIKQNDFTDKSIQHPVYHESGKILFLTDRGELKLLDCHSKVIENVRLPHPVRCAYQTPLSRHQVLITTIENELFIFDFKNSSITTAGTQSIIAGKRIPEHNNYNLSQLIVYESGQERGIFRVALAPDKPGIEAIDLTRGNSIRSIYKHPSGDVFLGTYSEGFLKIDGRTGAKKQLTNLLFVYKIVPWSADTLLLGIEGGGLYWYDIPKGTFSQTITKYGQLYEKYVTSIVRTGNLAWVGCYQGFYLADLKKGQIIESNGNNAEFAARQVHVSALYIQDGMLWVCTVDGLFVFEYGKDGVGKIVYRSDDQTSCTSLAFVGDRVYAATIGKGLVVLDRRSFKKVAWIDETKNLAGSLVYSISFRKNVLLAGTNNGLSRIDLQTGLIRNYKENDGLPSNEFNTGASFLSGDTLLLGTVSGVVVIPIDKLLASGPKAPGTLYVTQLLTQTRDNDRKADLTLPYHSGTEIVIPADVISFTVHLGGDISGTTDETPYFFRLDKEMAWSRLGNNKEISLVRPQPGSYRLEVGTAAPNGKVNAIVTAEMIRIKPQFSETAWFKILLITAALALGMAVFRYLERQREKERGLRLKIAEDLHDEVGGLISGLALQADFLQYADDSQRKEYLRKIIDTGRMAVKSMHDVVWSIDPRNDNAKTLTERMKDYAEFALKPVGIQYGFESEGITELTFLSQQVRQNMWLIYKEAITNVCKHSQAGKAQITLDFNDSQWRMCITDNGRGLGDISSQGNGLKNMQNRAHKIRAELKIESGDRGVTVTLAKKQSGVELPVWVGKHTQHPA</sequence>
<dbReference type="Gene3D" id="2.60.40.10">
    <property type="entry name" value="Immunoglobulins"/>
    <property type="match status" value="1"/>
</dbReference>
<dbReference type="STRING" id="659014.SAMN04487996_12523"/>
<dbReference type="InterPro" id="IPR011712">
    <property type="entry name" value="Sig_transdc_His_kin_sub3_dim/P"/>
</dbReference>
<proteinExistence type="predicted"/>
<protein>
    <submittedName>
        <fullName evidence="6">Histidine kinase</fullName>
    </submittedName>
</protein>
<dbReference type="PANTHER" id="PTHR24421">
    <property type="entry name" value="NITRATE/NITRITE SENSOR PROTEIN NARX-RELATED"/>
    <property type="match status" value="1"/>
</dbReference>
<evidence type="ECO:0000313" key="6">
    <source>
        <dbReference type="EMBL" id="SDG90152.1"/>
    </source>
</evidence>
<dbReference type="GO" id="GO:0016020">
    <property type="term" value="C:membrane"/>
    <property type="evidence" value="ECO:0007669"/>
    <property type="project" value="InterPro"/>
</dbReference>
<dbReference type="RefSeq" id="WP_090157029.1">
    <property type="nucleotide sequence ID" value="NZ_FNAN01000025.1"/>
</dbReference>
<dbReference type="Gene3D" id="3.30.565.10">
    <property type="entry name" value="Histidine kinase-like ATPase, C-terminal domain"/>
    <property type="match status" value="1"/>
</dbReference>
<evidence type="ECO:0000256" key="1">
    <source>
        <dbReference type="ARBA" id="ARBA00022679"/>
    </source>
</evidence>
<dbReference type="Gene3D" id="2.130.10.10">
    <property type="entry name" value="YVTN repeat-like/Quinoprotein amine dehydrogenase"/>
    <property type="match status" value="2"/>
</dbReference>
<reference evidence="7" key="1">
    <citation type="submission" date="2016-10" db="EMBL/GenBank/DDBJ databases">
        <authorList>
            <person name="Varghese N."/>
            <person name="Submissions S."/>
        </authorList>
    </citation>
    <scope>NUCLEOTIDE SEQUENCE [LARGE SCALE GENOMIC DNA]</scope>
    <source>
        <strain evidence="7">DSM 25329</strain>
    </source>
</reference>
<dbReference type="EMBL" id="FNAN01000025">
    <property type="protein sequence ID" value="SDG90152.1"/>
    <property type="molecule type" value="Genomic_DNA"/>
</dbReference>
<evidence type="ECO:0000256" key="3">
    <source>
        <dbReference type="ARBA" id="ARBA00023012"/>
    </source>
</evidence>
<gene>
    <name evidence="6" type="ORF">SAMN04487996_12523</name>
</gene>
<dbReference type="OrthoDB" id="1523646at2"/>
<keyword evidence="2 6" id="KW-0418">Kinase</keyword>
<keyword evidence="7" id="KW-1185">Reference proteome</keyword>
<dbReference type="InterPro" id="IPR015943">
    <property type="entry name" value="WD40/YVTN_repeat-like_dom_sf"/>
</dbReference>
<feature type="transmembrane region" description="Helical" evidence="4">
    <location>
        <begin position="785"/>
        <end position="806"/>
    </location>
</feature>
<dbReference type="InterPro" id="IPR036890">
    <property type="entry name" value="HATPase_C_sf"/>
</dbReference>
<organism evidence="6 7">
    <name type="scientific">Dyadobacter soli</name>
    <dbReference type="NCBI Taxonomy" id="659014"/>
    <lineage>
        <taxon>Bacteria</taxon>
        <taxon>Pseudomonadati</taxon>
        <taxon>Bacteroidota</taxon>
        <taxon>Cytophagia</taxon>
        <taxon>Cytophagales</taxon>
        <taxon>Spirosomataceae</taxon>
        <taxon>Dyadobacter</taxon>
    </lineage>
</organism>
<dbReference type="GO" id="GO:0000155">
    <property type="term" value="F:phosphorelay sensor kinase activity"/>
    <property type="evidence" value="ECO:0007669"/>
    <property type="project" value="InterPro"/>
</dbReference>
<keyword evidence="4" id="KW-1133">Transmembrane helix</keyword>
<dbReference type="AlphaFoldDB" id="A0A1G7Y0Z1"/>